<keyword evidence="3" id="KW-1185">Reference proteome</keyword>
<sequence length="497" mass="53647">MLSSRRLLSLTALAVLVSGAVVNVVPPAQQGVPNSFENTLVVAGTETDIETIVSTAEIVDQKSGPAVDEEPNHPIAETVITAVDGELTEAGISGSSSSSSSRRSLTSVHKKRGIEDYEMVFDGTGTSAEARDASIQGTAYLTFTLVNNATYNIEACLDFCSSVPQCVFANLYYEFNNYGLDFEAREQSNLKCALYGDVHTEAEKTNFGNQQSYPEPAPLIYIQQSSGWAAKTLVEPEDPEGYELVFGPTNGANNAPGYMGFAFLDKYDVGACARECNQRGADGNGGACQYFNIWRAVVNGNPTTYTCSMYYIPSDESTAVNYGQGDLQVTFSRGYRRKNFLPDGGFEGYTACSSFCYTESYANWIGTSPSGGFQDATIFHYPPYAHSGHGSALLGSATGLDNLPGELTPASPLQTVAGKKYQIAFFQNSAFSGPTLQVDAFVEVLWNGQVVRRIEPGFSQWSFYAVEVTAVGEDVLTFRGGKAPAWTFLDDIAVWQL</sequence>
<dbReference type="VEuPathDB" id="FungiDB:CC1G_05798"/>
<dbReference type="InParanoid" id="A8NLD8"/>
<comment type="caution">
    <text evidence="2">The sequence shown here is derived from an EMBL/GenBank/DDBJ whole genome shotgun (WGS) entry which is preliminary data.</text>
</comment>
<dbReference type="EMBL" id="AACS02000012">
    <property type="protein sequence ID" value="EAU87109.1"/>
    <property type="molecule type" value="Genomic_DNA"/>
</dbReference>
<dbReference type="Proteomes" id="UP000001861">
    <property type="component" value="Unassembled WGS sequence"/>
</dbReference>
<reference evidence="2 3" key="1">
    <citation type="journal article" date="2010" name="Proc. Natl. Acad. Sci. U.S.A.">
        <title>Insights into evolution of multicellular fungi from the assembled chromosomes of the mushroom Coprinopsis cinerea (Coprinus cinereus).</title>
        <authorList>
            <person name="Stajich J.E."/>
            <person name="Wilke S.K."/>
            <person name="Ahren D."/>
            <person name="Au C.H."/>
            <person name="Birren B.W."/>
            <person name="Borodovsky M."/>
            <person name="Burns C."/>
            <person name="Canback B."/>
            <person name="Casselton L.A."/>
            <person name="Cheng C.K."/>
            <person name="Deng J."/>
            <person name="Dietrich F.S."/>
            <person name="Fargo D.C."/>
            <person name="Farman M.L."/>
            <person name="Gathman A.C."/>
            <person name="Goldberg J."/>
            <person name="Guigo R."/>
            <person name="Hoegger P.J."/>
            <person name="Hooker J.B."/>
            <person name="Huggins A."/>
            <person name="James T.Y."/>
            <person name="Kamada T."/>
            <person name="Kilaru S."/>
            <person name="Kodira C."/>
            <person name="Kues U."/>
            <person name="Kupfer D."/>
            <person name="Kwan H.S."/>
            <person name="Lomsadze A."/>
            <person name="Li W."/>
            <person name="Lilly W.W."/>
            <person name="Ma L.J."/>
            <person name="Mackey A.J."/>
            <person name="Manning G."/>
            <person name="Martin F."/>
            <person name="Muraguchi H."/>
            <person name="Natvig D.O."/>
            <person name="Palmerini H."/>
            <person name="Ramesh M.A."/>
            <person name="Rehmeyer C.J."/>
            <person name="Roe B.A."/>
            <person name="Shenoy N."/>
            <person name="Stanke M."/>
            <person name="Ter-Hovhannisyan V."/>
            <person name="Tunlid A."/>
            <person name="Velagapudi R."/>
            <person name="Vision T.J."/>
            <person name="Zeng Q."/>
            <person name="Zolan M.E."/>
            <person name="Pukkila P.J."/>
        </authorList>
    </citation>
    <scope>NUCLEOTIDE SEQUENCE [LARGE SCALE GENOMIC DNA]</scope>
    <source>
        <strain evidence="3">Okayama-7 / 130 / ATCC MYA-4618 / FGSC 9003</strain>
    </source>
</reference>
<keyword evidence="1" id="KW-0732">Signal</keyword>
<protein>
    <recommendedName>
        <fullName evidence="4">Fruit-body specific protein a</fullName>
    </recommendedName>
</protein>
<dbReference type="eggNOG" id="ENOG502RYBJ">
    <property type="taxonomic scope" value="Eukaryota"/>
</dbReference>
<evidence type="ECO:0000256" key="1">
    <source>
        <dbReference type="SAM" id="SignalP"/>
    </source>
</evidence>
<evidence type="ECO:0000313" key="2">
    <source>
        <dbReference type="EMBL" id="EAU87109.1"/>
    </source>
</evidence>
<dbReference type="RefSeq" id="XP_001834661.1">
    <property type="nucleotide sequence ID" value="XM_001834609.2"/>
</dbReference>
<gene>
    <name evidence="2" type="ORF">CC1G_05798</name>
</gene>
<dbReference type="GeneID" id="6011178"/>
<dbReference type="OMA" id="ANIYYEF"/>
<dbReference type="KEGG" id="cci:CC1G_05798"/>
<organism evidence="2 3">
    <name type="scientific">Coprinopsis cinerea (strain Okayama-7 / 130 / ATCC MYA-4618 / FGSC 9003)</name>
    <name type="common">Inky cap fungus</name>
    <name type="synonym">Hormographiella aspergillata</name>
    <dbReference type="NCBI Taxonomy" id="240176"/>
    <lineage>
        <taxon>Eukaryota</taxon>
        <taxon>Fungi</taxon>
        <taxon>Dikarya</taxon>
        <taxon>Basidiomycota</taxon>
        <taxon>Agaricomycotina</taxon>
        <taxon>Agaricomycetes</taxon>
        <taxon>Agaricomycetidae</taxon>
        <taxon>Agaricales</taxon>
        <taxon>Agaricineae</taxon>
        <taxon>Psathyrellaceae</taxon>
        <taxon>Coprinopsis</taxon>
    </lineage>
</organism>
<evidence type="ECO:0008006" key="4">
    <source>
        <dbReference type="Google" id="ProtNLM"/>
    </source>
</evidence>
<proteinExistence type="predicted"/>
<dbReference type="STRING" id="240176.A8NLD8"/>
<accession>A8NLD8</accession>
<dbReference type="PANTHER" id="PTHR36578">
    <property type="entry name" value="CHROMOSOME 15, WHOLE GENOME SHOTGUN SEQUENCE"/>
    <property type="match status" value="1"/>
</dbReference>
<feature type="signal peptide" evidence="1">
    <location>
        <begin position="1"/>
        <end position="19"/>
    </location>
</feature>
<feature type="chain" id="PRO_5002726545" description="Fruit-body specific protein a" evidence="1">
    <location>
        <begin position="20"/>
        <end position="497"/>
    </location>
</feature>
<dbReference type="OrthoDB" id="271448at2759"/>
<dbReference type="AlphaFoldDB" id="A8NLD8"/>
<dbReference type="PANTHER" id="PTHR36578:SF1">
    <property type="entry name" value="APPLE DOMAIN-CONTAINING PROTEIN"/>
    <property type="match status" value="1"/>
</dbReference>
<name>A8NLD8_COPC7</name>
<evidence type="ECO:0000313" key="3">
    <source>
        <dbReference type="Proteomes" id="UP000001861"/>
    </source>
</evidence>